<evidence type="ECO:0000256" key="3">
    <source>
        <dbReference type="ARBA" id="ARBA00023002"/>
    </source>
</evidence>
<evidence type="ECO:0000313" key="8">
    <source>
        <dbReference type="Proteomes" id="UP001208017"/>
    </source>
</evidence>
<dbReference type="InterPro" id="IPR003710">
    <property type="entry name" value="ApbA"/>
</dbReference>
<evidence type="ECO:0000259" key="6">
    <source>
        <dbReference type="Pfam" id="PF08546"/>
    </source>
</evidence>
<keyword evidence="4" id="KW-0566">Pantothenate biosynthesis</keyword>
<dbReference type="NCBIfam" id="TIGR00745">
    <property type="entry name" value="apbA_panE"/>
    <property type="match status" value="1"/>
</dbReference>
<dbReference type="GO" id="GO:0008677">
    <property type="term" value="F:2-dehydropantoate 2-reductase activity"/>
    <property type="evidence" value="ECO:0007669"/>
    <property type="project" value="UniProtKB-EC"/>
</dbReference>
<evidence type="ECO:0000256" key="2">
    <source>
        <dbReference type="ARBA" id="ARBA00022857"/>
    </source>
</evidence>
<keyword evidence="2 4" id="KW-0521">NADP</keyword>
<dbReference type="EC" id="1.1.1.169" evidence="4"/>
<sequence>MKVVVVGAGAVGGYFGSRLAEAGVDVTFLVREKRAAQLRECGLTVRSVQGDYRYTPQVVTDAAEVEACDVLVVAVKNYHLSDTLSTLKPLVERGAKVLPLLNGVGHLDLLRAEFGEAAVLGGYCNIIVTLSEQGDAVHTSPTHEFTFGALVPEQEAVCERLLAAGQGANINLNHSQAIYRDMWQKYLFITAFSGVTTASRLSIDGVMAHPPTREVLRRALTEMHTLAGRKGAVMPDDLVEKLMTYMDGFPAGATSSMHQDFRKGLPLEVESLQGVAVRYADEEGIDLPTVRTLYGLLVPHATPAA</sequence>
<dbReference type="Proteomes" id="UP001208017">
    <property type="component" value="Unassembled WGS sequence"/>
</dbReference>
<reference evidence="7 8" key="1">
    <citation type="submission" date="2022-11" db="EMBL/GenBank/DDBJ databases">
        <title>Study of microbial diversity in lake waters.</title>
        <authorList>
            <person name="Zhang J."/>
        </authorList>
    </citation>
    <scope>NUCLEOTIDE SEQUENCE [LARGE SCALE GENOMIC DNA]</scope>
    <source>
        <strain evidence="7 8">DT12</strain>
    </source>
</reference>
<dbReference type="InterPro" id="IPR036291">
    <property type="entry name" value="NAD(P)-bd_dom_sf"/>
</dbReference>
<dbReference type="Gene3D" id="3.40.50.720">
    <property type="entry name" value="NAD(P)-binding Rossmann-like Domain"/>
    <property type="match status" value="1"/>
</dbReference>
<gene>
    <name evidence="7" type="ORF">OS242_05375</name>
</gene>
<dbReference type="InterPro" id="IPR013752">
    <property type="entry name" value="KPA_reductase"/>
</dbReference>
<feature type="domain" description="Ketopantoate reductase N-terminal" evidence="5">
    <location>
        <begin position="3"/>
        <end position="150"/>
    </location>
</feature>
<name>A0ABT3WXH9_9BACL</name>
<dbReference type="InterPro" id="IPR013328">
    <property type="entry name" value="6PGD_dom2"/>
</dbReference>
<dbReference type="SUPFAM" id="SSF48179">
    <property type="entry name" value="6-phosphogluconate dehydrogenase C-terminal domain-like"/>
    <property type="match status" value="1"/>
</dbReference>
<evidence type="ECO:0000256" key="1">
    <source>
        <dbReference type="ARBA" id="ARBA00007870"/>
    </source>
</evidence>
<dbReference type="InterPro" id="IPR013332">
    <property type="entry name" value="KPR_N"/>
</dbReference>
<organism evidence="7 8">
    <name type="scientific">Tumebacillus lacus</name>
    <dbReference type="NCBI Taxonomy" id="2995335"/>
    <lineage>
        <taxon>Bacteria</taxon>
        <taxon>Bacillati</taxon>
        <taxon>Bacillota</taxon>
        <taxon>Bacilli</taxon>
        <taxon>Bacillales</taxon>
        <taxon>Alicyclobacillaceae</taxon>
        <taxon>Tumebacillus</taxon>
    </lineage>
</organism>
<dbReference type="Gene3D" id="1.10.1040.10">
    <property type="entry name" value="N-(1-d-carboxylethyl)-l-norvaline Dehydrogenase, domain 2"/>
    <property type="match status" value="1"/>
</dbReference>
<feature type="domain" description="Ketopantoate reductase C-terminal" evidence="6">
    <location>
        <begin position="178"/>
        <end position="297"/>
    </location>
</feature>
<dbReference type="InterPro" id="IPR051402">
    <property type="entry name" value="KPR-Related"/>
</dbReference>
<dbReference type="RefSeq" id="WP_267150629.1">
    <property type="nucleotide sequence ID" value="NZ_JAPMLT010000002.1"/>
</dbReference>
<keyword evidence="8" id="KW-1185">Reference proteome</keyword>
<comment type="similarity">
    <text evidence="1 4">Belongs to the ketopantoate reductase family.</text>
</comment>
<dbReference type="InterPro" id="IPR008927">
    <property type="entry name" value="6-PGluconate_DH-like_C_sf"/>
</dbReference>
<comment type="pathway">
    <text evidence="4">Cofactor biosynthesis; (R)-pantothenate biosynthesis; (R)-pantoate from 3-methyl-2-oxobutanoate: step 2/2.</text>
</comment>
<protein>
    <recommendedName>
        <fullName evidence="4">2-dehydropantoate 2-reductase</fullName>
        <ecNumber evidence="4">1.1.1.169</ecNumber>
    </recommendedName>
    <alternativeName>
        <fullName evidence="4">Ketopantoate reductase</fullName>
    </alternativeName>
</protein>
<dbReference type="SUPFAM" id="SSF51735">
    <property type="entry name" value="NAD(P)-binding Rossmann-fold domains"/>
    <property type="match status" value="1"/>
</dbReference>
<comment type="caution">
    <text evidence="7">The sequence shown here is derived from an EMBL/GenBank/DDBJ whole genome shotgun (WGS) entry which is preliminary data.</text>
</comment>
<evidence type="ECO:0000256" key="4">
    <source>
        <dbReference type="RuleBase" id="RU362068"/>
    </source>
</evidence>
<proteinExistence type="inferred from homology"/>
<comment type="function">
    <text evidence="4">Catalyzes the NADPH-dependent reduction of ketopantoate into pantoic acid.</text>
</comment>
<dbReference type="Pfam" id="PF08546">
    <property type="entry name" value="ApbA_C"/>
    <property type="match status" value="1"/>
</dbReference>
<evidence type="ECO:0000259" key="5">
    <source>
        <dbReference type="Pfam" id="PF02558"/>
    </source>
</evidence>
<dbReference type="EMBL" id="JAPMLT010000002">
    <property type="protein sequence ID" value="MCX7569384.1"/>
    <property type="molecule type" value="Genomic_DNA"/>
</dbReference>
<accession>A0ABT3WXH9</accession>
<evidence type="ECO:0000313" key="7">
    <source>
        <dbReference type="EMBL" id="MCX7569384.1"/>
    </source>
</evidence>
<dbReference type="PANTHER" id="PTHR21708">
    <property type="entry name" value="PROBABLE 2-DEHYDROPANTOATE 2-REDUCTASE"/>
    <property type="match status" value="1"/>
</dbReference>
<dbReference type="PANTHER" id="PTHR21708:SF26">
    <property type="entry name" value="2-DEHYDROPANTOATE 2-REDUCTASE"/>
    <property type="match status" value="1"/>
</dbReference>
<keyword evidence="3 4" id="KW-0560">Oxidoreductase</keyword>
<dbReference type="Pfam" id="PF02558">
    <property type="entry name" value="ApbA"/>
    <property type="match status" value="1"/>
</dbReference>
<comment type="catalytic activity">
    <reaction evidence="4">
        <text>(R)-pantoate + NADP(+) = 2-dehydropantoate + NADPH + H(+)</text>
        <dbReference type="Rhea" id="RHEA:16233"/>
        <dbReference type="ChEBI" id="CHEBI:11561"/>
        <dbReference type="ChEBI" id="CHEBI:15378"/>
        <dbReference type="ChEBI" id="CHEBI:15980"/>
        <dbReference type="ChEBI" id="CHEBI:57783"/>
        <dbReference type="ChEBI" id="CHEBI:58349"/>
        <dbReference type="EC" id="1.1.1.169"/>
    </reaction>
</comment>